<proteinExistence type="predicted"/>
<dbReference type="AlphaFoldDB" id="A0A820HIC7"/>
<accession>A0A820HIC7</accession>
<evidence type="ECO:0000313" key="1">
    <source>
        <dbReference type="EMBL" id="CAF4296452.1"/>
    </source>
</evidence>
<sequence length="17" mass="1874">MWYTVEISVAGTLTSSE</sequence>
<name>A0A820HIC7_9BILA</name>
<evidence type="ECO:0000313" key="2">
    <source>
        <dbReference type="Proteomes" id="UP000663881"/>
    </source>
</evidence>
<reference evidence="1" key="1">
    <citation type="submission" date="2021-02" db="EMBL/GenBank/DDBJ databases">
        <authorList>
            <person name="Nowell W R."/>
        </authorList>
    </citation>
    <scope>NUCLEOTIDE SEQUENCE</scope>
</reference>
<dbReference type="EMBL" id="CAJOAY010016048">
    <property type="protein sequence ID" value="CAF4296452.1"/>
    <property type="molecule type" value="Genomic_DNA"/>
</dbReference>
<organism evidence="1 2">
    <name type="scientific">Adineta steineri</name>
    <dbReference type="NCBI Taxonomy" id="433720"/>
    <lineage>
        <taxon>Eukaryota</taxon>
        <taxon>Metazoa</taxon>
        <taxon>Spiralia</taxon>
        <taxon>Gnathifera</taxon>
        <taxon>Rotifera</taxon>
        <taxon>Eurotatoria</taxon>
        <taxon>Bdelloidea</taxon>
        <taxon>Adinetida</taxon>
        <taxon>Adinetidae</taxon>
        <taxon>Adineta</taxon>
    </lineage>
</organism>
<gene>
    <name evidence="1" type="ORF">OKA104_LOCUS45982</name>
</gene>
<protein>
    <submittedName>
        <fullName evidence="1">Uncharacterized protein</fullName>
    </submittedName>
</protein>
<dbReference type="Proteomes" id="UP000663881">
    <property type="component" value="Unassembled WGS sequence"/>
</dbReference>
<comment type="caution">
    <text evidence="1">The sequence shown here is derived from an EMBL/GenBank/DDBJ whole genome shotgun (WGS) entry which is preliminary data.</text>
</comment>
<feature type="non-terminal residue" evidence="1">
    <location>
        <position position="17"/>
    </location>
</feature>